<gene>
    <name evidence="1" type="ORF">LAX5112_04648</name>
</gene>
<keyword evidence="2" id="KW-1185">Reference proteome</keyword>
<dbReference type="Proteomes" id="UP000053235">
    <property type="component" value="Unassembled WGS sequence"/>
</dbReference>
<reference evidence="2" key="1">
    <citation type="submission" date="2015-07" db="EMBL/GenBank/DDBJ databases">
        <authorList>
            <person name="Rodrigo-Torres Lidia"/>
            <person name="Arahal R.David."/>
        </authorList>
    </citation>
    <scope>NUCLEOTIDE SEQUENCE [LARGE SCALE GENOMIC DNA]</scope>
    <source>
        <strain evidence="2">CECT 5112</strain>
    </source>
</reference>
<sequence>MPKDPIKIEFTEVWQSELAALGKTISLECNSVGTLISDAVTDGIL</sequence>
<protein>
    <submittedName>
        <fullName evidence="1">Uncharacterized protein</fullName>
    </submittedName>
</protein>
<accession>A0A0M7AQR7</accession>
<evidence type="ECO:0000313" key="1">
    <source>
        <dbReference type="EMBL" id="CTQ76600.1"/>
    </source>
</evidence>
<dbReference type="STRING" id="388408.LAX5112_04648"/>
<dbReference type="EMBL" id="CXWD01000027">
    <property type="protein sequence ID" value="CTQ76600.1"/>
    <property type="molecule type" value="Genomic_DNA"/>
</dbReference>
<evidence type="ECO:0000313" key="2">
    <source>
        <dbReference type="Proteomes" id="UP000053235"/>
    </source>
</evidence>
<organism evidence="1 2">
    <name type="scientific">Roseibium alexandrii</name>
    <dbReference type="NCBI Taxonomy" id="388408"/>
    <lineage>
        <taxon>Bacteria</taxon>
        <taxon>Pseudomonadati</taxon>
        <taxon>Pseudomonadota</taxon>
        <taxon>Alphaproteobacteria</taxon>
        <taxon>Hyphomicrobiales</taxon>
        <taxon>Stappiaceae</taxon>
        <taxon>Roseibium</taxon>
    </lineage>
</organism>
<dbReference type="AlphaFoldDB" id="A0A0M7AQR7"/>
<name>A0A0M7AQR7_9HYPH</name>
<proteinExistence type="predicted"/>